<feature type="transmembrane region" description="Helical" evidence="8">
    <location>
        <begin position="190"/>
        <end position="211"/>
    </location>
</feature>
<evidence type="ECO:0000256" key="6">
    <source>
        <dbReference type="ARBA" id="ARBA00093775"/>
    </source>
</evidence>
<feature type="transmembrane region" description="Helical" evidence="8">
    <location>
        <begin position="331"/>
        <end position="349"/>
    </location>
</feature>
<feature type="compositionally biased region" description="Basic and acidic residues" evidence="7">
    <location>
        <begin position="417"/>
        <end position="455"/>
    </location>
</feature>
<keyword evidence="3 8" id="KW-1133">Transmembrane helix</keyword>
<evidence type="ECO:0000256" key="2">
    <source>
        <dbReference type="ARBA" id="ARBA00022692"/>
    </source>
</evidence>
<dbReference type="GO" id="GO:0016020">
    <property type="term" value="C:membrane"/>
    <property type="evidence" value="ECO:0007669"/>
    <property type="project" value="UniProtKB-SubCell"/>
</dbReference>
<dbReference type="InterPro" id="IPR004853">
    <property type="entry name" value="Sugar_P_trans_dom"/>
</dbReference>
<evidence type="ECO:0000256" key="4">
    <source>
        <dbReference type="ARBA" id="ARBA00023136"/>
    </source>
</evidence>
<feature type="compositionally biased region" description="Polar residues" evidence="7">
    <location>
        <begin position="457"/>
        <end position="475"/>
    </location>
</feature>
<feature type="region of interest" description="Disordered" evidence="7">
    <location>
        <begin position="417"/>
        <end position="489"/>
    </location>
</feature>
<dbReference type="Pfam" id="PF03151">
    <property type="entry name" value="TPT"/>
    <property type="match status" value="1"/>
</dbReference>
<dbReference type="Proteomes" id="UP001497482">
    <property type="component" value="Chromosome 1"/>
</dbReference>
<evidence type="ECO:0000313" key="10">
    <source>
        <dbReference type="EMBL" id="CAL1569491.1"/>
    </source>
</evidence>
<proteinExistence type="inferred from homology"/>
<feature type="transmembrane region" description="Helical" evidence="8">
    <location>
        <begin position="299"/>
        <end position="319"/>
    </location>
</feature>
<name>A0AAV2IW68_KNICA</name>
<dbReference type="InterPro" id="IPR037185">
    <property type="entry name" value="EmrE-like"/>
</dbReference>
<comment type="function">
    <text evidence="5">Putative transporter.</text>
</comment>
<dbReference type="SUPFAM" id="SSF103481">
    <property type="entry name" value="Multidrug resistance efflux transporter EmrE"/>
    <property type="match status" value="2"/>
</dbReference>
<evidence type="ECO:0000256" key="1">
    <source>
        <dbReference type="ARBA" id="ARBA00004141"/>
    </source>
</evidence>
<reference evidence="10 11" key="1">
    <citation type="submission" date="2024-04" db="EMBL/GenBank/DDBJ databases">
        <authorList>
            <person name="Waldvogel A.-M."/>
            <person name="Schoenle A."/>
        </authorList>
    </citation>
    <scope>NUCLEOTIDE SEQUENCE [LARGE SCALE GENOMIC DNA]</scope>
</reference>
<keyword evidence="4 8" id="KW-0472">Membrane</keyword>
<protein>
    <recommendedName>
        <fullName evidence="9">Sugar phosphate transporter domain-containing protein</fullName>
    </recommendedName>
</protein>
<feature type="transmembrane region" description="Helical" evidence="8">
    <location>
        <begin position="361"/>
        <end position="380"/>
    </location>
</feature>
<evidence type="ECO:0000256" key="3">
    <source>
        <dbReference type="ARBA" id="ARBA00022989"/>
    </source>
</evidence>
<dbReference type="EMBL" id="OZ035823">
    <property type="protein sequence ID" value="CAL1569491.1"/>
    <property type="molecule type" value="Genomic_DNA"/>
</dbReference>
<feature type="compositionally biased region" description="Basic and acidic residues" evidence="7">
    <location>
        <begin position="25"/>
        <end position="67"/>
    </location>
</feature>
<accession>A0AAV2IW68</accession>
<comment type="similarity">
    <text evidence="6">Belongs to the TPT transporter family. SLC35E subfamily.</text>
</comment>
<evidence type="ECO:0000256" key="8">
    <source>
        <dbReference type="SAM" id="Phobius"/>
    </source>
</evidence>
<dbReference type="PANTHER" id="PTHR11132">
    <property type="entry name" value="SOLUTE CARRIER FAMILY 35"/>
    <property type="match status" value="1"/>
</dbReference>
<dbReference type="AlphaFoldDB" id="A0AAV2IW68"/>
<feature type="transmembrane region" description="Helical" evidence="8">
    <location>
        <begin position="217"/>
        <end position="235"/>
    </location>
</feature>
<feature type="domain" description="Sugar phosphate transporter" evidence="9">
    <location>
        <begin position="119"/>
        <end position="404"/>
    </location>
</feature>
<keyword evidence="2 8" id="KW-0812">Transmembrane</keyword>
<evidence type="ECO:0000256" key="5">
    <source>
        <dbReference type="ARBA" id="ARBA00093767"/>
    </source>
</evidence>
<gene>
    <name evidence="10" type="ORF">KC01_LOCUS1921</name>
</gene>
<feature type="transmembrane region" description="Helical" evidence="8">
    <location>
        <begin position="386"/>
        <end position="404"/>
    </location>
</feature>
<keyword evidence="11" id="KW-1185">Reference proteome</keyword>
<comment type="subcellular location">
    <subcellularLocation>
        <location evidence="1">Membrane</location>
        <topology evidence="1">Multi-pass membrane protein</topology>
    </subcellularLocation>
</comment>
<organism evidence="10 11">
    <name type="scientific">Knipowitschia caucasica</name>
    <name type="common">Caucasian dwarf goby</name>
    <name type="synonym">Pomatoschistus caucasicus</name>
    <dbReference type="NCBI Taxonomy" id="637954"/>
    <lineage>
        <taxon>Eukaryota</taxon>
        <taxon>Metazoa</taxon>
        <taxon>Chordata</taxon>
        <taxon>Craniata</taxon>
        <taxon>Vertebrata</taxon>
        <taxon>Euteleostomi</taxon>
        <taxon>Actinopterygii</taxon>
        <taxon>Neopterygii</taxon>
        <taxon>Teleostei</taxon>
        <taxon>Neoteleostei</taxon>
        <taxon>Acanthomorphata</taxon>
        <taxon>Gobiaria</taxon>
        <taxon>Gobiiformes</taxon>
        <taxon>Gobioidei</taxon>
        <taxon>Gobiidae</taxon>
        <taxon>Gobiinae</taxon>
        <taxon>Knipowitschia</taxon>
    </lineage>
</organism>
<evidence type="ECO:0000256" key="7">
    <source>
        <dbReference type="SAM" id="MobiDB-lite"/>
    </source>
</evidence>
<dbReference type="InterPro" id="IPR050186">
    <property type="entry name" value="TPT_transporter"/>
</dbReference>
<evidence type="ECO:0000313" key="11">
    <source>
        <dbReference type="Proteomes" id="UP001497482"/>
    </source>
</evidence>
<feature type="transmembrane region" description="Helical" evidence="8">
    <location>
        <begin position="149"/>
        <end position="169"/>
    </location>
</feature>
<feature type="transmembrane region" description="Helical" evidence="8">
    <location>
        <begin position="118"/>
        <end position="137"/>
    </location>
</feature>
<feature type="region of interest" description="Disordered" evidence="7">
    <location>
        <begin position="1"/>
        <end position="67"/>
    </location>
</feature>
<evidence type="ECO:0000259" key="9">
    <source>
        <dbReference type="Pfam" id="PF03151"/>
    </source>
</evidence>
<sequence>MTSTDACPHSECRTDACGSSADASCTRRPEADADASCTRRPEADLDASCTRRPEAEADASCTRRPEADADASCTRRPEADADASCTRRPEAEADASCTRRPEADADASCRRRSLAEMLHLLTAVVVWLVTGSTISSLNKWIFAVYKFRYPLLLSALHMLTAIVADYVLLKLRMIHHRREQDLTPSAKCKVFLLSLTFCASIAFGNLGLTYVQLSFAQMIYSTTPLFTLAISSMVLGQQHHMVKYTAMMPICLGASCSVLGEVHFDQTGCMFVFAATVLRGVKSIQQSILLQQEQISSMFLLYLMAIPSFCILSVAALVLETWSERPLQLDVRLCVCVLLSCLGSVLYNVSSNCVISRTSAVTLHVLGNLSAVGNLLVSQLLFGCELSALSCVGAGLTLFGILLFQNSELIIHYMDRSKENSEENSEDSSKDCERDRDGTKDSSEDSSEDSTKEPSDCSSGHMVQSSLQSGDITETQLHRRKTKPQDKIN</sequence>